<dbReference type="PANTHER" id="PTHR46288:SF18">
    <property type="entry name" value="CYSTEINE_HISTIDINE-RICH C1 DOMAIN FAMILY PROTEIN"/>
    <property type="match status" value="1"/>
</dbReference>
<feature type="domain" description="DC1" evidence="3">
    <location>
        <begin position="71"/>
        <end position="118"/>
    </location>
</feature>
<feature type="compositionally biased region" description="Basic residues" evidence="2">
    <location>
        <begin position="11"/>
        <end position="20"/>
    </location>
</feature>
<feature type="region of interest" description="Disordered" evidence="2">
    <location>
        <begin position="1"/>
        <end position="20"/>
    </location>
</feature>
<dbReference type="Proteomes" id="UP001295469">
    <property type="component" value="Chromosome A04"/>
</dbReference>
<reference evidence="4" key="1">
    <citation type="submission" date="2021-01" db="EMBL/GenBank/DDBJ databases">
        <authorList>
            <consortium name="Genoscope - CEA"/>
            <person name="William W."/>
        </authorList>
    </citation>
    <scope>NUCLEOTIDE SEQUENCE</scope>
</reference>
<dbReference type="EMBL" id="HG994358">
    <property type="protein sequence ID" value="CAF2301947.1"/>
    <property type="molecule type" value="Genomic_DNA"/>
</dbReference>
<proteinExistence type="predicted"/>
<feature type="domain" description="DC1" evidence="3">
    <location>
        <begin position="15"/>
        <end position="61"/>
    </location>
</feature>
<dbReference type="InterPro" id="IPR046349">
    <property type="entry name" value="C1-like_sf"/>
</dbReference>
<dbReference type="Pfam" id="PF03107">
    <property type="entry name" value="C1_2"/>
    <property type="match status" value="3"/>
</dbReference>
<evidence type="ECO:0000256" key="1">
    <source>
        <dbReference type="ARBA" id="ARBA00022737"/>
    </source>
</evidence>
<name>A0A817ASP8_BRANA</name>
<dbReference type="InterPro" id="IPR004146">
    <property type="entry name" value="DC1"/>
</dbReference>
<protein>
    <submittedName>
        <fullName evidence="4">(rape) hypothetical protein</fullName>
    </submittedName>
</protein>
<accession>A0A817ASP8</accession>
<dbReference type="PANTHER" id="PTHR46288">
    <property type="entry name" value="PHORBOL-ESTER/DAG-TYPE DOMAIN-CONTAINING PROTEIN"/>
    <property type="match status" value="1"/>
</dbReference>
<dbReference type="AlphaFoldDB" id="A0A817ASP8"/>
<gene>
    <name evidence="4" type="ORF">DARMORV10_A04P33320.1</name>
</gene>
<evidence type="ECO:0000313" key="4">
    <source>
        <dbReference type="EMBL" id="CAF2301947.1"/>
    </source>
</evidence>
<sequence length="255" mass="28768">MTSKKPVNRPSVRHPSHNHPLRLFKSQEEDEIICSGCELDLIGQAFKCTKKDCDYFLHKSCFDLPRETKHKSHSDHPLTLLHSPPYGHSYTCDACGQYGSGFTYNCSECQYDVHVGCAFIPETVKREDHDHPLTLVYNTPCKGREDGAMFICDVCEEDMSENLWVYYCKECDYGTHVHSCAVYEDHQPKKGGGGGEEGRGGGGGGGESSSAAARMKSLMKAQDEMAALQLEARIRKNTNDAILELWDEPKRRYYW</sequence>
<dbReference type="OrthoDB" id="1884766at2759"/>
<evidence type="ECO:0000256" key="2">
    <source>
        <dbReference type="SAM" id="MobiDB-lite"/>
    </source>
</evidence>
<evidence type="ECO:0000259" key="3">
    <source>
        <dbReference type="Pfam" id="PF03107"/>
    </source>
</evidence>
<dbReference type="KEGG" id="bna:106429267"/>
<dbReference type="SUPFAM" id="SSF57889">
    <property type="entry name" value="Cysteine-rich domain"/>
    <property type="match status" value="1"/>
</dbReference>
<keyword evidence="1" id="KW-0677">Repeat</keyword>
<organism evidence="4">
    <name type="scientific">Brassica napus</name>
    <name type="common">Rape</name>
    <dbReference type="NCBI Taxonomy" id="3708"/>
    <lineage>
        <taxon>Eukaryota</taxon>
        <taxon>Viridiplantae</taxon>
        <taxon>Streptophyta</taxon>
        <taxon>Embryophyta</taxon>
        <taxon>Tracheophyta</taxon>
        <taxon>Spermatophyta</taxon>
        <taxon>Magnoliopsida</taxon>
        <taxon>eudicotyledons</taxon>
        <taxon>Gunneridae</taxon>
        <taxon>Pentapetalae</taxon>
        <taxon>rosids</taxon>
        <taxon>malvids</taxon>
        <taxon>Brassicales</taxon>
        <taxon>Brassicaceae</taxon>
        <taxon>Brassiceae</taxon>
        <taxon>Brassica</taxon>
    </lineage>
</organism>
<dbReference type="SMR" id="A0A817ASP8"/>
<feature type="compositionally biased region" description="Gly residues" evidence="2">
    <location>
        <begin position="190"/>
        <end position="207"/>
    </location>
</feature>
<feature type="domain" description="DC1" evidence="3">
    <location>
        <begin position="129"/>
        <end position="180"/>
    </location>
</feature>
<feature type="region of interest" description="Disordered" evidence="2">
    <location>
        <begin position="187"/>
        <end position="214"/>
    </location>
</feature>